<comment type="caution">
    <text evidence="2">The sequence shown here is derived from an EMBL/GenBank/DDBJ whole genome shotgun (WGS) entry which is preliminary data.</text>
</comment>
<dbReference type="Proteomes" id="UP001596203">
    <property type="component" value="Unassembled WGS sequence"/>
</dbReference>
<proteinExistence type="predicted"/>
<gene>
    <name evidence="2" type="ORF">ACFP2T_35770</name>
</gene>
<reference evidence="3" key="1">
    <citation type="journal article" date="2019" name="Int. J. Syst. Evol. Microbiol.">
        <title>The Global Catalogue of Microorganisms (GCM) 10K type strain sequencing project: providing services to taxonomists for standard genome sequencing and annotation.</title>
        <authorList>
            <consortium name="The Broad Institute Genomics Platform"/>
            <consortium name="The Broad Institute Genome Sequencing Center for Infectious Disease"/>
            <person name="Wu L."/>
            <person name="Ma J."/>
        </authorList>
    </citation>
    <scope>NUCLEOTIDE SEQUENCE [LARGE SCALE GENOMIC DNA]</scope>
    <source>
        <strain evidence="3">ZS-35-S2</strain>
    </source>
</reference>
<evidence type="ECO:0000313" key="2">
    <source>
        <dbReference type="EMBL" id="MFC6021515.1"/>
    </source>
</evidence>
<organism evidence="2 3">
    <name type="scientific">Plantactinospora solaniradicis</name>
    <dbReference type="NCBI Taxonomy" id="1723736"/>
    <lineage>
        <taxon>Bacteria</taxon>
        <taxon>Bacillati</taxon>
        <taxon>Actinomycetota</taxon>
        <taxon>Actinomycetes</taxon>
        <taxon>Micromonosporales</taxon>
        <taxon>Micromonosporaceae</taxon>
        <taxon>Plantactinospora</taxon>
    </lineage>
</organism>
<dbReference type="RefSeq" id="WP_377429779.1">
    <property type="nucleotide sequence ID" value="NZ_JBHSPR010000044.1"/>
</dbReference>
<keyword evidence="3" id="KW-1185">Reference proteome</keyword>
<sequence>MYPVSDAFLRKIVQSGRRKTAVDVYYDGQKVASGLPVSGGTIRADLDSDIRRTGSITIADPSMVPTFDSGILSPLGTEILVQQGVVFADGSEELVPLGMFRLETTDWSDAEGSIPTIQVYDRSKALQVDLPPTVSYSGWLAKDAIMDLLQFIYPQLGLTSGGVFGISVPNYRLPGGHTLTGTYASAIAELSANLGSRFFFDAIGQARVEVIPDVSPDADPEPVITLGVGEGGVLVDADHSYSREGVYNSITVVGAAMTNGTIPSATIRNTASSSPIRWDGPFGRVPKVIEDNTLTTGSQCAQRATVELRKYMGAAYSIDFSSVPNPALQEGDVVRFDFLDGSSELHELATLSIPLGTGSFTGSSKAAW</sequence>
<evidence type="ECO:0000313" key="3">
    <source>
        <dbReference type="Proteomes" id="UP001596203"/>
    </source>
</evidence>
<accession>A0ABW1KJ75</accession>
<name>A0ABW1KJ75_9ACTN</name>
<dbReference type="InterPro" id="IPR032490">
    <property type="entry name" value="DUF5047"/>
</dbReference>
<dbReference type="EMBL" id="JBHSPR010000044">
    <property type="protein sequence ID" value="MFC6021515.1"/>
    <property type="molecule type" value="Genomic_DNA"/>
</dbReference>
<protein>
    <submittedName>
        <fullName evidence="2">DUF5047 domain-containing protein</fullName>
    </submittedName>
</protein>
<evidence type="ECO:0000259" key="1">
    <source>
        <dbReference type="Pfam" id="PF16466"/>
    </source>
</evidence>
<feature type="domain" description="DUF5047" evidence="1">
    <location>
        <begin position="40"/>
        <end position="106"/>
    </location>
</feature>
<dbReference type="Pfam" id="PF16466">
    <property type="entry name" value="DUF5047"/>
    <property type="match status" value="1"/>
</dbReference>